<sequence>MGATAAGAGAVAFGGLVAGATPARAVTTTEVTARAVVVGTGFGGGVTALRLAKAGVTTMVLERGLRWPTGPNSNTFATLANLDSRSAWLSPYAPVPGAPPFPLWPPYTGVLEVINGNGITVNCGACVGGGSIMYHGMTLQPNVAEFARSMPLASGFYPELNSKWYPTVASMLGISTIPNDVLNSSPYASSRIFLNVAPKAGLQTFRVPLPVDWNFVRGELNGQYNAAYTNSDIAFGVNNGGKHSIDVTYLAAAEATGKVQVQTLHVVRDIKLGANKKWVLSVDRIDTAGVIQEHKNITASAVFLNAGSPGTTRLLVKAKGKNLIPNLPDAVGTQWGNNGDRIYSWTGMNDDPGMKEGGPAAVGGVDPFSTIPLRIVHAGAPPAALTGGRFMTVVGFGIVPGAGTWAYDSATDDAKLTWPTNADAALQTLIRNKMNAIAQAGGGTVTDTNATQASTWHALGGVPMGSAVDLYGRVLGQSGLYVLDGARIPGSTGACNPSMTIAALAEHSMARIVSQDIGRIF</sequence>
<evidence type="ECO:0000256" key="8">
    <source>
        <dbReference type="ARBA" id="ARBA00023166"/>
    </source>
</evidence>
<dbReference type="Gene3D" id="3.30.410.10">
    <property type="entry name" value="Cholesterol Oxidase, domain 2"/>
    <property type="match status" value="1"/>
</dbReference>
<keyword evidence="4" id="KW-0285">Flavoprotein</keyword>
<dbReference type="STRING" id="1834516.BL253_21645"/>
<reference evidence="18" key="1">
    <citation type="submission" date="2016-10" db="EMBL/GenBank/DDBJ databases">
        <title>Frankia sp. NRRL B-16386 Genome sequencing.</title>
        <authorList>
            <person name="Ghodhbane-Gtari F."/>
            <person name="Swanson E."/>
            <person name="Gueddou A."/>
            <person name="Hezbri K."/>
            <person name="Ktari K."/>
            <person name="Nouioui I."/>
            <person name="Morris K."/>
            <person name="Simpson S."/>
            <person name="Abebe-Akele F."/>
            <person name="Thomas K."/>
            <person name="Gtari M."/>
            <person name="Tisa L.S."/>
        </authorList>
    </citation>
    <scope>NUCLEOTIDE SEQUENCE [LARGE SCALE GENOMIC DNA]</scope>
    <source>
        <strain evidence="18">NRRL B-16386</strain>
    </source>
</reference>
<dbReference type="SUPFAM" id="SSF54373">
    <property type="entry name" value="FAD-linked reductases, C-terminal domain"/>
    <property type="match status" value="1"/>
</dbReference>
<evidence type="ECO:0000256" key="10">
    <source>
        <dbReference type="ARBA" id="ARBA00023235"/>
    </source>
</evidence>
<comment type="similarity">
    <text evidence="2">Belongs to the GMC oxidoreductase family.</text>
</comment>
<name>A0A1V2I931_9ACTN</name>
<evidence type="ECO:0000256" key="7">
    <source>
        <dbReference type="ARBA" id="ARBA00023098"/>
    </source>
</evidence>
<organism evidence="17 18">
    <name type="scientific">Pseudofrankia asymbiotica</name>
    <dbReference type="NCBI Taxonomy" id="1834516"/>
    <lineage>
        <taxon>Bacteria</taxon>
        <taxon>Bacillati</taxon>
        <taxon>Actinomycetota</taxon>
        <taxon>Actinomycetes</taxon>
        <taxon>Frankiales</taxon>
        <taxon>Frankiaceae</taxon>
        <taxon>Pseudofrankia</taxon>
    </lineage>
</organism>
<dbReference type="EC" id="5.3.3.1" evidence="11"/>
<dbReference type="EMBL" id="MOMC01000045">
    <property type="protein sequence ID" value="ONH27503.1"/>
    <property type="molecule type" value="Genomic_DNA"/>
</dbReference>
<keyword evidence="9" id="KW-0753">Steroid metabolism</keyword>
<dbReference type="Pfam" id="PF05199">
    <property type="entry name" value="GMC_oxred_C"/>
    <property type="match status" value="1"/>
</dbReference>
<accession>A0A1V2I931</accession>
<dbReference type="AlphaFoldDB" id="A0A1V2I931"/>
<dbReference type="InterPro" id="IPR052542">
    <property type="entry name" value="Cholesterol_Oxidase"/>
</dbReference>
<evidence type="ECO:0000256" key="14">
    <source>
        <dbReference type="ARBA" id="ARBA00049744"/>
    </source>
</evidence>
<evidence type="ECO:0000256" key="12">
    <source>
        <dbReference type="ARBA" id="ARBA00049645"/>
    </source>
</evidence>
<dbReference type="Gene3D" id="3.50.50.60">
    <property type="entry name" value="FAD/NAD(P)-binding domain"/>
    <property type="match status" value="1"/>
</dbReference>
<comment type="cofactor">
    <cofactor evidence="1">
        <name>FAD</name>
        <dbReference type="ChEBI" id="CHEBI:57692"/>
    </cofactor>
</comment>
<keyword evidence="3" id="KW-0153">Cholesterol metabolism</keyword>
<dbReference type="PANTHER" id="PTHR47470">
    <property type="entry name" value="CHOLESTEROL OXIDASE"/>
    <property type="match status" value="1"/>
</dbReference>
<evidence type="ECO:0000256" key="3">
    <source>
        <dbReference type="ARBA" id="ARBA00022548"/>
    </source>
</evidence>
<dbReference type="PANTHER" id="PTHR47470:SF1">
    <property type="entry name" value="FAD-DEPENDENT OXIDOREDUCTASE 2 FAD BINDING DOMAIN-CONTAINING PROTEIN"/>
    <property type="match status" value="1"/>
</dbReference>
<gene>
    <name evidence="17" type="ORF">BL253_21645</name>
</gene>
<dbReference type="GO" id="GO:0008203">
    <property type="term" value="P:cholesterol metabolic process"/>
    <property type="evidence" value="ECO:0007669"/>
    <property type="project" value="UniProtKB-KW"/>
</dbReference>
<comment type="pathway">
    <text evidence="12">Steroid metabolism; cholesterol degradation.</text>
</comment>
<evidence type="ECO:0000256" key="9">
    <source>
        <dbReference type="ARBA" id="ARBA00023221"/>
    </source>
</evidence>
<evidence type="ECO:0000256" key="1">
    <source>
        <dbReference type="ARBA" id="ARBA00001974"/>
    </source>
</evidence>
<keyword evidence="5" id="KW-0274">FAD</keyword>
<evidence type="ECO:0000256" key="4">
    <source>
        <dbReference type="ARBA" id="ARBA00022630"/>
    </source>
</evidence>
<evidence type="ECO:0000313" key="17">
    <source>
        <dbReference type="EMBL" id="ONH27503.1"/>
    </source>
</evidence>
<dbReference type="GO" id="GO:0004769">
    <property type="term" value="F:steroid Delta-isomerase activity"/>
    <property type="evidence" value="ECO:0007669"/>
    <property type="project" value="UniProtKB-EC"/>
</dbReference>
<dbReference type="Proteomes" id="UP000188929">
    <property type="component" value="Unassembled WGS sequence"/>
</dbReference>
<dbReference type="GO" id="GO:0016995">
    <property type="term" value="F:cholesterol oxidase activity"/>
    <property type="evidence" value="ECO:0007669"/>
    <property type="project" value="UniProtKB-EC"/>
</dbReference>
<dbReference type="InterPro" id="IPR036188">
    <property type="entry name" value="FAD/NAD-bd_sf"/>
</dbReference>
<protein>
    <recommendedName>
        <fullName evidence="14">Cholesterol oxidase</fullName>
        <ecNumber evidence="13">1.1.3.6</ecNumber>
        <ecNumber evidence="11">5.3.3.1</ecNumber>
    </recommendedName>
    <alternativeName>
        <fullName evidence="15">Cholesterol isomerase</fullName>
    </alternativeName>
</protein>
<proteinExistence type="inferred from homology"/>
<evidence type="ECO:0000313" key="18">
    <source>
        <dbReference type="Proteomes" id="UP000188929"/>
    </source>
</evidence>
<feature type="domain" description="Glucose-methanol-choline oxidoreductase C-terminal" evidence="16">
    <location>
        <begin position="449"/>
        <end position="505"/>
    </location>
</feature>
<evidence type="ECO:0000256" key="2">
    <source>
        <dbReference type="ARBA" id="ARBA00010790"/>
    </source>
</evidence>
<keyword evidence="10" id="KW-0413">Isomerase</keyword>
<evidence type="ECO:0000259" key="16">
    <source>
        <dbReference type="Pfam" id="PF05199"/>
    </source>
</evidence>
<dbReference type="EC" id="1.1.3.6" evidence="13"/>
<keyword evidence="18" id="KW-1185">Reference proteome</keyword>
<evidence type="ECO:0000256" key="11">
    <source>
        <dbReference type="ARBA" id="ARBA00038856"/>
    </source>
</evidence>
<keyword evidence="6" id="KW-0560">Oxidoreductase</keyword>
<evidence type="ECO:0000256" key="15">
    <source>
        <dbReference type="ARBA" id="ARBA00049778"/>
    </source>
</evidence>
<keyword evidence="8" id="KW-1207">Sterol metabolism</keyword>
<dbReference type="SUPFAM" id="SSF51905">
    <property type="entry name" value="FAD/NAD(P)-binding domain"/>
    <property type="match status" value="1"/>
</dbReference>
<evidence type="ECO:0000256" key="13">
    <source>
        <dbReference type="ARBA" id="ARBA00049723"/>
    </source>
</evidence>
<comment type="caution">
    <text evidence="17">The sequence shown here is derived from an EMBL/GenBank/DDBJ whole genome shotgun (WGS) entry which is preliminary data.</text>
</comment>
<keyword evidence="7" id="KW-0443">Lipid metabolism</keyword>
<dbReference type="InterPro" id="IPR007867">
    <property type="entry name" value="GMC_OxRtase_C"/>
</dbReference>
<evidence type="ECO:0000256" key="6">
    <source>
        <dbReference type="ARBA" id="ARBA00023002"/>
    </source>
</evidence>
<evidence type="ECO:0000256" key="5">
    <source>
        <dbReference type="ARBA" id="ARBA00022827"/>
    </source>
</evidence>